<name>A0AAX0HA91_CAMFE</name>
<feature type="transmembrane region" description="Helical" evidence="1">
    <location>
        <begin position="241"/>
        <end position="259"/>
    </location>
</feature>
<dbReference type="GO" id="GO:0016020">
    <property type="term" value="C:membrane"/>
    <property type="evidence" value="ECO:0007669"/>
    <property type="project" value="InterPro"/>
</dbReference>
<feature type="domain" description="EamA" evidence="2">
    <location>
        <begin position="12"/>
        <end position="138"/>
    </location>
</feature>
<reference evidence="3 4" key="1">
    <citation type="journal article" date="2016" name="Genome Biol. Evol.">
        <title>Comparative Genomics of Campylobacter fetus from Reptiles and Mammals Reveals Divergent Evolution in Host-Associated Lineages.</title>
        <authorList>
            <person name="Gilbert M.J."/>
            <person name="Miller W.G."/>
            <person name="Yee E."/>
            <person name="Zomer A.L."/>
            <person name="van der Graaf-van Bloois L."/>
            <person name="Fitzgerald C."/>
            <person name="Forbes K.J."/>
            <person name="Meric G."/>
            <person name="Sheppard S.K."/>
            <person name="Wagenaar J.A."/>
            <person name="Duim B."/>
        </authorList>
    </citation>
    <scope>NUCLEOTIDE SEQUENCE [LARGE SCALE GENOMIC DNA]</scope>
    <source>
        <strain evidence="3 4">12S02225-3</strain>
    </source>
</reference>
<feature type="transmembrane region" description="Helical" evidence="1">
    <location>
        <begin position="98"/>
        <end position="115"/>
    </location>
</feature>
<dbReference type="PANTHER" id="PTHR22911:SF76">
    <property type="entry name" value="EAMA DOMAIN-CONTAINING PROTEIN"/>
    <property type="match status" value="1"/>
</dbReference>
<protein>
    <submittedName>
        <fullName evidence="3">Transporter</fullName>
    </submittedName>
</protein>
<gene>
    <name evidence="3" type="ORF">CFT12S02225_07050</name>
</gene>
<proteinExistence type="predicted"/>
<feature type="domain" description="EamA" evidence="2">
    <location>
        <begin position="150"/>
        <end position="282"/>
    </location>
</feature>
<feature type="transmembrane region" description="Helical" evidence="1">
    <location>
        <begin position="37"/>
        <end position="55"/>
    </location>
</feature>
<dbReference type="Proteomes" id="UP000093100">
    <property type="component" value="Unassembled WGS sequence"/>
</dbReference>
<evidence type="ECO:0000259" key="2">
    <source>
        <dbReference type="Pfam" id="PF00892"/>
    </source>
</evidence>
<dbReference type="InterPro" id="IPR037185">
    <property type="entry name" value="EmrE-like"/>
</dbReference>
<dbReference type="SUPFAM" id="SSF103481">
    <property type="entry name" value="Multidrug resistance efflux transporter EmrE"/>
    <property type="match status" value="2"/>
</dbReference>
<keyword evidence="1" id="KW-1133">Transmembrane helix</keyword>
<keyword evidence="1" id="KW-0472">Membrane</keyword>
<dbReference type="Pfam" id="PF00892">
    <property type="entry name" value="EamA"/>
    <property type="match status" value="2"/>
</dbReference>
<dbReference type="RefSeq" id="WP_023384007.1">
    <property type="nucleotide sequence ID" value="NZ_CP027287.1"/>
</dbReference>
<feature type="transmembrane region" description="Helical" evidence="1">
    <location>
        <begin position="12"/>
        <end position="31"/>
    </location>
</feature>
<accession>A0AAX0HA91</accession>
<feature type="transmembrane region" description="Helical" evidence="1">
    <location>
        <begin position="181"/>
        <end position="200"/>
    </location>
</feature>
<feature type="transmembrane region" description="Helical" evidence="1">
    <location>
        <begin position="149"/>
        <end position="169"/>
    </location>
</feature>
<dbReference type="PANTHER" id="PTHR22911">
    <property type="entry name" value="ACYL-MALONYL CONDENSING ENZYME-RELATED"/>
    <property type="match status" value="1"/>
</dbReference>
<feature type="transmembrane region" description="Helical" evidence="1">
    <location>
        <begin position="122"/>
        <end position="143"/>
    </location>
</feature>
<evidence type="ECO:0000256" key="1">
    <source>
        <dbReference type="SAM" id="Phobius"/>
    </source>
</evidence>
<comment type="caution">
    <text evidence="3">The sequence shown here is derived from an EMBL/GenBank/DDBJ whole genome shotgun (WGS) entry which is preliminary data.</text>
</comment>
<sequence>MHNLRQNQTKFIALMLLAISFLAFGGIFVKLSELPPINTGFYRILFAVPFLFPFVYKDLKKLSKKEVGLLLLSGVFLAFDLILWHISFSYTTVANANLLANLVPFTIIPVSYFLFKEKINLYFFIGLVVTLVGIVILVSGKLNPTPDNFIGDLMAFSTSIFYALFMITIYKMRDKIKTTTVIFVSAFGSLPVLAIAMGINEGIYIPMSFDELWPLLALALLCHIGGQGLMAFCLGKVSANLSSVLVLAQPVIAGIYAFILFEEVLSIFEVFGMFVVLVGIYFAKKNA</sequence>
<feature type="transmembrane region" description="Helical" evidence="1">
    <location>
        <begin position="67"/>
        <end position="86"/>
    </location>
</feature>
<keyword evidence="1" id="KW-0812">Transmembrane</keyword>
<evidence type="ECO:0000313" key="3">
    <source>
        <dbReference type="EMBL" id="OCR90473.1"/>
    </source>
</evidence>
<dbReference type="EMBL" id="LFLK01000006">
    <property type="protein sequence ID" value="OCR90473.1"/>
    <property type="molecule type" value="Genomic_DNA"/>
</dbReference>
<feature type="transmembrane region" description="Helical" evidence="1">
    <location>
        <begin position="212"/>
        <end position="234"/>
    </location>
</feature>
<dbReference type="AlphaFoldDB" id="A0AAX0HA91"/>
<organism evidence="3 4">
    <name type="scientific">Campylobacter fetus subsp. testudinum</name>
    <dbReference type="NCBI Taxonomy" id="1507806"/>
    <lineage>
        <taxon>Bacteria</taxon>
        <taxon>Pseudomonadati</taxon>
        <taxon>Campylobacterota</taxon>
        <taxon>Epsilonproteobacteria</taxon>
        <taxon>Campylobacterales</taxon>
        <taxon>Campylobacteraceae</taxon>
        <taxon>Campylobacter</taxon>
    </lineage>
</organism>
<evidence type="ECO:0000313" key="4">
    <source>
        <dbReference type="Proteomes" id="UP000093100"/>
    </source>
</evidence>
<feature type="transmembrane region" description="Helical" evidence="1">
    <location>
        <begin position="265"/>
        <end position="283"/>
    </location>
</feature>
<dbReference type="InterPro" id="IPR000620">
    <property type="entry name" value="EamA_dom"/>
</dbReference>